<dbReference type="InterPro" id="IPR046357">
    <property type="entry name" value="PPIase_dom_sf"/>
</dbReference>
<reference evidence="11" key="1">
    <citation type="journal article" date="2019" name="Int. J. Syst. Evol. Microbiol.">
        <title>The Global Catalogue of Microorganisms (GCM) 10K type strain sequencing project: providing services to taxonomists for standard genome sequencing and annotation.</title>
        <authorList>
            <consortium name="The Broad Institute Genomics Platform"/>
            <consortium name="The Broad Institute Genome Sequencing Center for Infectious Disease"/>
            <person name="Wu L."/>
            <person name="Ma J."/>
        </authorList>
    </citation>
    <scope>NUCLEOTIDE SEQUENCE [LARGE SCALE GENOMIC DNA]</scope>
    <source>
        <strain evidence="11">KCTC 32255</strain>
    </source>
</reference>
<dbReference type="PROSITE" id="PS51257">
    <property type="entry name" value="PROKAR_LIPOPROTEIN"/>
    <property type="match status" value="1"/>
</dbReference>
<name>A0ABW2C4J1_9PSEU</name>
<evidence type="ECO:0000259" key="9">
    <source>
        <dbReference type="PROSITE" id="PS50059"/>
    </source>
</evidence>
<dbReference type="InterPro" id="IPR001179">
    <property type="entry name" value="PPIase_FKBP_dom"/>
</dbReference>
<keyword evidence="8" id="KW-0732">Signal</keyword>
<evidence type="ECO:0000256" key="6">
    <source>
        <dbReference type="RuleBase" id="RU003915"/>
    </source>
</evidence>
<evidence type="ECO:0000256" key="5">
    <source>
        <dbReference type="PROSITE-ProRule" id="PRU00277"/>
    </source>
</evidence>
<dbReference type="RefSeq" id="WP_345402775.1">
    <property type="nucleotide sequence ID" value="NZ_BAABLA010000112.1"/>
</dbReference>
<dbReference type="EMBL" id="JBHSXX010000001">
    <property type="protein sequence ID" value="MFC6869250.1"/>
    <property type="molecule type" value="Genomic_DNA"/>
</dbReference>
<evidence type="ECO:0000313" key="11">
    <source>
        <dbReference type="Proteomes" id="UP001596337"/>
    </source>
</evidence>
<evidence type="ECO:0000256" key="8">
    <source>
        <dbReference type="SAM" id="SignalP"/>
    </source>
</evidence>
<dbReference type="SUPFAM" id="SSF54534">
    <property type="entry name" value="FKBP-like"/>
    <property type="match status" value="1"/>
</dbReference>
<dbReference type="EC" id="5.2.1.8" evidence="6"/>
<feature type="signal peptide" evidence="8">
    <location>
        <begin position="1"/>
        <end position="29"/>
    </location>
</feature>
<evidence type="ECO:0000313" key="10">
    <source>
        <dbReference type="EMBL" id="MFC6869250.1"/>
    </source>
</evidence>
<dbReference type="Proteomes" id="UP001596337">
    <property type="component" value="Unassembled WGS sequence"/>
</dbReference>
<comment type="catalytic activity">
    <reaction evidence="1 5 6">
        <text>[protein]-peptidylproline (omega=180) = [protein]-peptidylproline (omega=0)</text>
        <dbReference type="Rhea" id="RHEA:16237"/>
        <dbReference type="Rhea" id="RHEA-COMP:10747"/>
        <dbReference type="Rhea" id="RHEA-COMP:10748"/>
        <dbReference type="ChEBI" id="CHEBI:83833"/>
        <dbReference type="ChEBI" id="CHEBI:83834"/>
        <dbReference type="EC" id="5.2.1.8"/>
    </reaction>
</comment>
<dbReference type="PANTHER" id="PTHR43811">
    <property type="entry name" value="FKBP-TYPE PEPTIDYL-PROLYL CIS-TRANS ISOMERASE FKPA"/>
    <property type="match status" value="1"/>
</dbReference>
<dbReference type="Pfam" id="PF00254">
    <property type="entry name" value="FKBP_C"/>
    <property type="match status" value="1"/>
</dbReference>
<evidence type="ECO:0000256" key="4">
    <source>
        <dbReference type="ARBA" id="ARBA00023235"/>
    </source>
</evidence>
<keyword evidence="4 5" id="KW-0413">Isomerase</keyword>
<dbReference type="GO" id="GO:0003755">
    <property type="term" value="F:peptidyl-prolyl cis-trans isomerase activity"/>
    <property type="evidence" value="ECO:0007669"/>
    <property type="project" value="UniProtKB-EC"/>
</dbReference>
<evidence type="ECO:0000256" key="1">
    <source>
        <dbReference type="ARBA" id="ARBA00000971"/>
    </source>
</evidence>
<protein>
    <recommendedName>
        <fullName evidence="6">Peptidyl-prolyl cis-trans isomerase</fullName>
        <ecNumber evidence="6">5.2.1.8</ecNumber>
    </recommendedName>
</protein>
<accession>A0ABW2C4J1</accession>
<dbReference type="PANTHER" id="PTHR43811:SF19">
    <property type="entry name" value="39 KDA FK506-BINDING NUCLEAR PROTEIN"/>
    <property type="match status" value="1"/>
</dbReference>
<comment type="caution">
    <text evidence="10">The sequence shown here is derived from an EMBL/GenBank/DDBJ whole genome shotgun (WGS) entry which is preliminary data.</text>
</comment>
<evidence type="ECO:0000256" key="2">
    <source>
        <dbReference type="ARBA" id="ARBA00006577"/>
    </source>
</evidence>
<sequence length="201" mass="20734">MRIRANNVVSGVCVAAVAAALTACSPSLEEPSDMPPGQEVPMSLSAPASLTRAPEHDAADDACPIEDFTVEGGSDRKPSIVVPDHCETPTKLQQTTLKPGSGPEVSKGDTVSVNYVLVGVTSGKEVTSWTSPTETTPEQITVGAGEVIPGWDKALVGMKAEGRALVVIPPKQGAAATTGTQELDYAQDETLALVIEVQAIS</sequence>
<gene>
    <name evidence="10" type="ORF">ACFQGD_19085</name>
</gene>
<proteinExistence type="inferred from homology"/>
<feature type="domain" description="PPIase FKBP-type" evidence="9">
    <location>
        <begin position="108"/>
        <end position="201"/>
    </location>
</feature>
<dbReference type="Gene3D" id="3.10.50.40">
    <property type="match status" value="1"/>
</dbReference>
<feature type="chain" id="PRO_5046360870" description="Peptidyl-prolyl cis-trans isomerase" evidence="8">
    <location>
        <begin position="30"/>
        <end position="201"/>
    </location>
</feature>
<evidence type="ECO:0000256" key="7">
    <source>
        <dbReference type="SAM" id="MobiDB-lite"/>
    </source>
</evidence>
<evidence type="ECO:0000256" key="3">
    <source>
        <dbReference type="ARBA" id="ARBA00023110"/>
    </source>
</evidence>
<keyword evidence="11" id="KW-1185">Reference proteome</keyword>
<comment type="similarity">
    <text evidence="2 6">Belongs to the FKBP-type PPIase family.</text>
</comment>
<dbReference type="PROSITE" id="PS50059">
    <property type="entry name" value="FKBP_PPIASE"/>
    <property type="match status" value="1"/>
</dbReference>
<organism evidence="10 11">
    <name type="scientific">Haloechinothrix salitolerans</name>
    <dbReference type="NCBI Taxonomy" id="926830"/>
    <lineage>
        <taxon>Bacteria</taxon>
        <taxon>Bacillati</taxon>
        <taxon>Actinomycetota</taxon>
        <taxon>Actinomycetes</taxon>
        <taxon>Pseudonocardiales</taxon>
        <taxon>Pseudonocardiaceae</taxon>
        <taxon>Haloechinothrix</taxon>
    </lineage>
</organism>
<feature type="region of interest" description="Disordered" evidence="7">
    <location>
        <begin position="28"/>
        <end position="57"/>
    </location>
</feature>
<keyword evidence="3 5" id="KW-0697">Rotamase</keyword>